<feature type="active site" evidence="2">
    <location>
        <position position="200"/>
    </location>
</feature>
<dbReference type="AlphaFoldDB" id="A0A6M6E8Z2"/>
<dbReference type="EC" id="6.3.5.13" evidence="2"/>
<dbReference type="InterPro" id="IPR033949">
    <property type="entry name" value="CobQ_GATase1"/>
</dbReference>
<keyword evidence="2" id="KW-0133">Cell shape</keyword>
<keyword evidence="2" id="KW-0378">Hydrolase</keyword>
<dbReference type="UniPathway" id="UPA00219"/>
<keyword evidence="2" id="KW-0436">Ligase</keyword>
<gene>
    <name evidence="2" type="primary">gatD</name>
    <name evidence="4" type="ORF">FDZ14_32080</name>
</gene>
<evidence type="ECO:0000256" key="2">
    <source>
        <dbReference type="HAMAP-Rule" id="MF_02213"/>
    </source>
</evidence>
<comment type="pathway">
    <text evidence="2">Cell wall biogenesis; peptidoglycan biosynthesis.</text>
</comment>
<dbReference type="GO" id="GO:0004359">
    <property type="term" value="F:glutaminase activity"/>
    <property type="evidence" value="ECO:0007669"/>
    <property type="project" value="UniProtKB-UniRule"/>
</dbReference>
<evidence type="ECO:0000313" key="4">
    <source>
        <dbReference type="EMBL" id="QJX81027.1"/>
    </source>
</evidence>
<reference evidence="4 5" key="1">
    <citation type="submission" date="2019-10" db="EMBL/GenBank/DDBJ databases">
        <title>Complete genome sequences for adaption low water activity.</title>
        <authorList>
            <person name="Zhao L."/>
            <person name="Zhong J."/>
        </authorList>
    </citation>
    <scope>NUCLEOTIDE SEQUENCE [LARGE SCALE GENOMIC DNA]</scope>
    <source>
        <strain evidence="4 5">FDU301</strain>
        <plasmid evidence="5">pfdu301a</plasmid>
    </source>
</reference>
<dbReference type="PANTHER" id="PTHR21343">
    <property type="entry name" value="DETHIOBIOTIN SYNTHETASE"/>
    <property type="match status" value="1"/>
</dbReference>
<evidence type="ECO:0000256" key="1">
    <source>
        <dbReference type="ARBA" id="ARBA00022962"/>
    </source>
</evidence>
<dbReference type="PROSITE" id="PS51274">
    <property type="entry name" value="GATASE_COBBQ"/>
    <property type="match status" value="1"/>
</dbReference>
<comment type="catalytic activity">
    <reaction evidence="2">
        <text>beta-D-GlcNAc-(1-&gt;4)-Mur2Ac(oyl-L-Ala-gamma-D-Glu-L-Lys-D-Ala-D-Ala)-di-trans,octa-cis-undecaprenyl diphosphate + L-glutamine + ATP + H2O = beta-D-GlcNAc-(1-&gt;4)-Mur2Ac(oyl-L-Ala-D-isoglutaminyl-L-Lys-D-Ala-D-Ala)-di-trans,octa-cis-undecaprenyl diphosphate + L-glutamate + ADP + phosphate + H(+)</text>
        <dbReference type="Rhea" id="RHEA:57928"/>
        <dbReference type="ChEBI" id="CHEBI:15377"/>
        <dbReference type="ChEBI" id="CHEBI:15378"/>
        <dbReference type="ChEBI" id="CHEBI:29985"/>
        <dbReference type="ChEBI" id="CHEBI:30616"/>
        <dbReference type="ChEBI" id="CHEBI:43474"/>
        <dbReference type="ChEBI" id="CHEBI:58359"/>
        <dbReference type="ChEBI" id="CHEBI:60033"/>
        <dbReference type="ChEBI" id="CHEBI:62233"/>
        <dbReference type="ChEBI" id="CHEBI:456216"/>
        <dbReference type="EC" id="6.3.5.13"/>
    </reaction>
</comment>
<proteinExistence type="inferred from homology"/>
<dbReference type="SUPFAM" id="SSF52317">
    <property type="entry name" value="Class I glutamine amidotransferase-like"/>
    <property type="match status" value="1"/>
</dbReference>
<dbReference type="RefSeq" id="WP_171779030.1">
    <property type="nucleotide sequence ID" value="NZ_CP045273.1"/>
</dbReference>
<keyword evidence="2" id="KW-0961">Cell wall biogenesis/degradation</keyword>
<keyword evidence="4" id="KW-0808">Transferase</keyword>
<dbReference type="Pfam" id="PF07685">
    <property type="entry name" value="GATase_3"/>
    <property type="match status" value="1"/>
</dbReference>
<evidence type="ECO:0000313" key="5">
    <source>
        <dbReference type="Proteomes" id="UP000501076"/>
    </source>
</evidence>
<dbReference type="GO" id="GO:0071555">
    <property type="term" value="P:cell wall organization"/>
    <property type="evidence" value="ECO:0007669"/>
    <property type="project" value="UniProtKB-KW"/>
</dbReference>
<name>A0A6M6E8Z2_PRIMG</name>
<dbReference type="GO" id="GO:0016740">
    <property type="term" value="F:transferase activity"/>
    <property type="evidence" value="ECO:0007669"/>
    <property type="project" value="UniProtKB-KW"/>
</dbReference>
<dbReference type="Proteomes" id="UP000501076">
    <property type="component" value="Plasmid pFDU301A"/>
</dbReference>
<comment type="subunit">
    <text evidence="2">Forms a heterodimer with MurT.</text>
</comment>
<keyword evidence="1 2" id="KW-0315">Glutamine amidotransferase</keyword>
<feature type="domain" description="CobB/CobQ-like glutamine amidotransferase" evidence="3">
    <location>
        <begin position="19"/>
        <end position="207"/>
    </location>
</feature>
<dbReference type="Gene3D" id="3.40.50.880">
    <property type="match status" value="1"/>
</dbReference>
<dbReference type="InterPro" id="IPR029062">
    <property type="entry name" value="Class_I_gatase-like"/>
</dbReference>
<dbReference type="GO" id="GO:0009252">
    <property type="term" value="P:peptidoglycan biosynthetic process"/>
    <property type="evidence" value="ECO:0007669"/>
    <property type="project" value="UniProtKB-UniRule"/>
</dbReference>
<dbReference type="HAMAP" id="MF_02213">
    <property type="entry name" value="Lipid_II_synth_GatD"/>
    <property type="match status" value="1"/>
</dbReference>
<comment type="catalytic activity">
    <reaction evidence="2">
        <text>L-glutamine + H2O = L-glutamate + NH4(+)</text>
        <dbReference type="Rhea" id="RHEA:15889"/>
        <dbReference type="ChEBI" id="CHEBI:15377"/>
        <dbReference type="ChEBI" id="CHEBI:28938"/>
        <dbReference type="ChEBI" id="CHEBI:29985"/>
        <dbReference type="ChEBI" id="CHEBI:58359"/>
        <dbReference type="EC" id="3.5.1.2"/>
    </reaction>
</comment>
<feature type="binding site" evidence="2">
    <location>
        <position position="139"/>
    </location>
    <ligand>
        <name>substrate</name>
    </ligand>
</feature>
<dbReference type="InterPro" id="IPR011698">
    <property type="entry name" value="GATase_3"/>
</dbReference>
<geneLocation type="plasmid" evidence="5">
    <name>pfdu301a</name>
</geneLocation>
<organism evidence="4 5">
    <name type="scientific">Priestia megaterium</name>
    <name type="common">Bacillus megaterium</name>
    <dbReference type="NCBI Taxonomy" id="1404"/>
    <lineage>
        <taxon>Bacteria</taxon>
        <taxon>Bacillati</taxon>
        <taxon>Bacillota</taxon>
        <taxon>Bacilli</taxon>
        <taxon>Bacillales</taxon>
        <taxon>Bacillaceae</taxon>
        <taxon>Priestia</taxon>
    </lineage>
</organism>
<evidence type="ECO:0000259" key="3">
    <source>
        <dbReference type="Pfam" id="PF07685"/>
    </source>
</evidence>
<sequence>MEAALKTKTSSLKVLNLYHFFPDKLNLYGDRGNIISLVKRCEWRGIKLNVIEVSKTDGLSLDDMDMFFIGGGSDREQSLATDELQKIKGKLKQKIENGVPGLTICGGYQFLGKDYIDANGNRLETLGILDFSTVAKQPRLIGNVLIKSEKFGDIVGFENHGGRTYHSFDTLGNVEKGNGNDDESNQEGLLYRNLIGTYLHGPILPKNPTIADFLIEKAIEHRFGAQSAHDWMTALDNKLENQARNSVWQRVKNG</sequence>
<dbReference type="GO" id="GO:0140282">
    <property type="term" value="F:carbon-nitrogen ligase activity on lipid II"/>
    <property type="evidence" value="ECO:0007669"/>
    <property type="project" value="UniProtKB-UniRule"/>
</dbReference>
<comment type="similarity">
    <text evidence="2">Belongs to the CobB/CobQ family. GatD subfamily.</text>
</comment>
<keyword evidence="2" id="KW-0573">Peptidoglycan synthesis</keyword>
<accession>A0A6M6E8Z2</accession>
<dbReference type="EMBL" id="CP045273">
    <property type="protein sequence ID" value="QJX81027.1"/>
    <property type="molecule type" value="Genomic_DNA"/>
</dbReference>
<dbReference type="CDD" id="cd01750">
    <property type="entry name" value="GATase1_CobQ"/>
    <property type="match status" value="1"/>
</dbReference>
<comment type="function">
    <text evidence="2">The lipid II isoglutaminyl synthase complex catalyzes the formation of alpha-D-isoglutamine in the cell wall lipid II stem peptide. The GatD subunit catalyzes the hydrolysis of glutamine to glutamate and ammonia. The resulting ammonia molecule is channeled to the active site of MurT.</text>
</comment>
<protein>
    <recommendedName>
        <fullName evidence="2">Lipid II isoglutaminyl synthase (glutamine-hydrolyzing) subunit GatD</fullName>
        <ecNumber evidence="2">6.3.5.13</ecNumber>
    </recommendedName>
    <alternativeName>
        <fullName evidence="2">Lipid II isoglutaminyl synthase glutaminase subunit</fullName>
        <ecNumber evidence="2">3.5.1.2</ecNumber>
    </alternativeName>
</protein>
<keyword evidence="4" id="KW-0614">Plasmid</keyword>
<dbReference type="InterPro" id="IPR043702">
    <property type="entry name" value="Lipid_II_synth_GatD"/>
</dbReference>
<dbReference type="GO" id="GO:0009236">
    <property type="term" value="P:cobalamin biosynthetic process"/>
    <property type="evidence" value="ECO:0007669"/>
    <property type="project" value="InterPro"/>
</dbReference>
<dbReference type="EC" id="3.5.1.2" evidence="2"/>
<dbReference type="GO" id="GO:0008360">
    <property type="term" value="P:regulation of cell shape"/>
    <property type="evidence" value="ECO:0007669"/>
    <property type="project" value="UniProtKB-KW"/>
</dbReference>
<dbReference type="PANTHER" id="PTHR21343:SF9">
    <property type="entry name" value="LIPID II ISOGLUTAMINYL SYNTHASE (GLUTAMINE-HYDROLYZING) SUBUNIT GATD"/>
    <property type="match status" value="1"/>
</dbReference>
<feature type="active site" description="Nucleophile" evidence="2">
    <location>
        <position position="105"/>
    </location>
</feature>